<dbReference type="Proteomes" id="UP001227192">
    <property type="component" value="Unassembled WGS sequence"/>
</dbReference>
<feature type="compositionally biased region" description="Basic and acidic residues" evidence="1">
    <location>
        <begin position="41"/>
        <end position="66"/>
    </location>
</feature>
<gene>
    <name evidence="2" type="ORF">VN97_g12994</name>
</gene>
<feature type="region of interest" description="Disordered" evidence="1">
    <location>
        <begin position="33"/>
        <end position="78"/>
    </location>
</feature>
<comment type="caution">
    <text evidence="2">The sequence shown here is derived from an EMBL/GenBank/DDBJ whole genome shotgun (WGS) entry which is preliminary data.</text>
</comment>
<accession>A0AAI9T5F4</accession>
<keyword evidence="3" id="KW-1185">Reference proteome</keyword>
<dbReference type="AlphaFoldDB" id="A0AAI9T5F4"/>
<reference evidence="2" key="2">
    <citation type="journal article" date="2016" name="Fungal Biol.">
        <title>Ochratoxin A production by Penicillium thymicola.</title>
        <authorList>
            <person name="Nguyen H.D.T."/>
            <person name="McMullin D.R."/>
            <person name="Ponomareva E."/>
            <person name="Riley R."/>
            <person name="Pomraning K.R."/>
            <person name="Baker S.E."/>
            <person name="Seifert K.A."/>
        </authorList>
    </citation>
    <scope>NUCLEOTIDE SEQUENCE</scope>
    <source>
        <strain evidence="2">DAOM 180753</strain>
    </source>
</reference>
<name>A0AAI9T5F4_PENTH</name>
<reference evidence="2" key="1">
    <citation type="submission" date="2015-06" db="EMBL/GenBank/DDBJ databases">
        <authorList>
            <person name="Nguyen H."/>
        </authorList>
    </citation>
    <scope>NUCLEOTIDE SEQUENCE</scope>
    <source>
        <strain evidence="2">DAOM 180753</strain>
    </source>
</reference>
<dbReference type="EMBL" id="LACB01001311">
    <property type="protein sequence ID" value="KAJ9480560.1"/>
    <property type="molecule type" value="Genomic_DNA"/>
</dbReference>
<sequence length="78" mass="8380">MPPRRHLRKPIGPFNATVKGIDKGDKAARLLKDAIGAASQKSKEKSRDMKDDPIDDADKDKGKVEEPVGENKAGNGGI</sequence>
<organism evidence="2 3">
    <name type="scientific">Penicillium thymicola</name>
    <dbReference type="NCBI Taxonomy" id="293382"/>
    <lineage>
        <taxon>Eukaryota</taxon>
        <taxon>Fungi</taxon>
        <taxon>Dikarya</taxon>
        <taxon>Ascomycota</taxon>
        <taxon>Pezizomycotina</taxon>
        <taxon>Eurotiomycetes</taxon>
        <taxon>Eurotiomycetidae</taxon>
        <taxon>Eurotiales</taxon>
        <taxon>Aspergillaceae</taxon>
        <taxon>Penicillium</taxon>
    </lineage>
</organism>
<evidence type="ECO:0000313" key="3">
    <source>
        <dbReference type="Proteomes" id="UP001227192"/>
    </source>
</evidence>
<evidence type="ECO:0000313" key="2">
    <source>
        <dbReference type="EMBL" id="KAJ9480560.1"/>
    </source>
</evidence>
<protein>
    <submittedName>
        <fullName evidence="2">Uncharacterized protein</fullName>
    </submittedName>
</protein>
<evidence type="ECO:0000256" key="1">
    <source>
        <dbReference type="SAM" id="MobiDB-lite"/>
    </source>
</evidence>
<proteinExistence type="predicted"/>